<sequence length="217" mass="24029">MATSTLPSGDEMYHYIGNMGIEYNISVAGKSADLDCKNSPKAEFTRLAVKFFGWRGGDTAWNHHWERCFGEHYVYGRDVCPDDTKSDSVAPIAPPNSDASSIAGSLSNGSQDMVTGVPLPDVLALDSSSDFTSVPESSESSDSSMWTTTWPSSMASTTTSWMHSRSYALKRKYINIFYFVEGHPHPFTSFFKFCKYTILGGKDKCMRISQTLDSLFP</sequence>
<gene>
    <name evidence="1" type="ORF">GRF29_69g335012</name>
</gene>
<dbReference type="AlphaFoldDB" id="A0AAN6LWI8"/>
<comment type="caution">
    <text evidence="1">The sequence shown here is derived from an EMBL/GenBank/DDBJ whole genome shotgun (WGS) entry which is preliminary data.</text>
</comment>
<dbReference type="EMBL" id="WVTA01000006">
    <property type="protein sequence ID" value="KAK3208973.1"/>
    <property type="molecule type" value="Genomic_DNA"/>
</dbReference>
<proteinExistence type="predicted"/>
<accession>A0AAN6LWI8</accession>
<protein>
    <submittedName>
        <fullName evidence="1">Uncharacterized protein</fullName>
    </submittedName>
</protein>
<organism evidence="1 2">
    <name type="scientific">Pseudopithomyces chartarum</name>
    <dbReference type="NCBI Taxonomy" id="1892770"/>
    <lineage>
        <taxon>Eukaryota</taxon>
        <taxon>Fungi</taxon>
        <taxon>Dikarya</taxon>
        <taxon>Ascomycota</taxon>
        <taxon>Pezizomycotina</taxon>
        <taxon>Dothideomycetes</taxon>
        <taxon>Pleosporomycetidae</taxon>
        <taxon>Pleosporales</taxon>
        <taxon>Massarineae</taxon>
        <taxon>Didymosphaeriaceae</taxon>
        <taxon>Pseudopithomyces</taxon>
    </lineage>
</organism>
<dbReference type="Proteomes" id="UP001280581">
    <property type="component" value="Unassembled WGS sequence"/>
</dbReference>
<reference evidence="1 2" key="1">
    <citation type="submission" date="2021-02" db="EMBL/GenBank/DDBJ databases">
        <title>Genome assembly of Pseudopithomyces chartarum.</title>
        <authorList>
            <person name="Jauregui R."/>
            <person name="Singh J."/>
            <person name="Voisey C."/>
        </authorList>
    </citation>
    <scope>NUCLEOTIDE SEQUENCE [LARGE SCALE GENOMIC DNA]</scope>
    <source>
        <strain evidence="1 2">AGR01</strain>
    </source>
</reference>
<evidence type="ECO:0000313" key="2">
    <source>
        <dbReference type="Proteomes" id="UP001280581"/>
    </source>
</evidence>
<name>A0AAN6LWI8_9PLEO</name>
<evidence type="ECO:0000313" key="1">
    <source>
        <dbReference type="EMBL" id="KAK3208973.1"/>
    </source>
</evidence>
<keyword evidence="2" id="KW-1185">Reference proteome</keyword>